<name>A0A1E1L618_9HELO</name>
<dbReference type="EMBL" id="FJUW01000037">
    <property type="protein sequence ID" value="CZT06022.1"/>
    <property type="molecule type" value="Genomic_DNA"/>
</dbReference>
<sequence length="41" mass="4734">MNMAKLLKREEMNVYLHKVHFAIGGNPPSAVPRRELILDED</sequence>
<dbReference type="InParanoid" id="A0A1E1L618"/>
<gene>
    <name evidence="1" type="ORF">RCO7_14857</name>
</gene>
<keyword evidence="2" id="KW-1185">Reference proteome</keyword>
<organism evidence="1 2">
    <name type="scientific">Rhynchosporium graminicola</name>
    <dbReference type="NCBI Taxonomy" id="2792576"/>
    <lineage>
        <taxon>Eukaryota</taxon>
        <taxon>Fungi</taxon>
        <taxon>Dikarya</taxon>
        <taxon>Ascomycota</taxon>
        <taxon>Pezizomycotina</taxon>
        <taxon>Leotiomycetes</taxon>
        <taxon>Helotiales</taxon>
        <taxon>Ploettnerulaceae</taxon>
        <taxon>Rhynchosporium</taxon>
    </lineage>
</organism>
<evidence type="ECO:0000313" key="2">
    <source>
        <dbReference type="Proteomes" id="UP000178129"/>
    </source>
</evidence>
<protein>
    <submittedName>
        <fullName evidence="1">Uncharacterized protein</fullName>
    </submittedName>
</protein>
<dbReference type="Proteomes" id="UP000178129">
    <property type="component" value="Unassembled WGS sequence"/>
</dbReference>
<evidence type="ECO:0000313" key="1">
    <source>
        <dbReference type="EMBL" id="CZT06022.1"/>
    </source>
</evidence>
<reference evidence="2" key="1">
    <citation type="submission" date="2016-03" db="EMBL/GenBank/DDBJ databases">
        <authorList>
            <person name="Ploux O."/>
        </authorList>
    </citation>
    <scope>NUCLEOTIDE SEQUENCE [LARGE SCALE GENOMIC DNA]</scope>
    <source>
        <strain evidence="2">UK7</strain>
    </source>
</reference>
<proteinExistence type="predicted"/>
<accession>A0A1E1L618</accession>
<dbReference type="AlphaFoldDB" id="A0A1E1L618"/>
<comment type="caution">
    <text evidence="1">The sequence shown here is derived from an EMBL/GenBank/DDBJ whole genome shotgun (WGS) entry which is preliminary data.</text>
</comment>